<protein>
    <recommendedName>
        <fullName evidence="4">C6 transcription factor</fullName>
    </recommendedName>
</protein>
<dbReference type="GeneID" id="63718454"/>
<dbReference type="RefSeq" id="XP_040658145.1">
    <property type="nucleotide sequence ID" value="XM_040803112.1"/>
</dbReference>
<dbReference type="GO" id="GO:0001228">
    <property type="term" value="F:DNA-binding transcription activator activity, RNA polymerase II-specific"/>
    <property type="evidence" value="ECO:0007669"/>
    <property type="project" value="TreeGrafter"/>
</dbReference>
<dbReference type="PANTHER" id="PTHR47784">
    <property type="entry name" value="STEROL UPTAKE CONTROL PROTEIN 2"/>
    <property type="match status" value="1"/>
</dbReference>
<dbReference type="STRING" id="98403.A0A151GNV7"/>
<gene>
    <name evidence="2" type="ORF">DCS_05811</name>
</gene>
<dbReference type="EMBL" id="LAYC01000002">
    <property type="protein sequence ID" value="KYK58793.1"/>
    <property type="molecule type" value="Genomic_DNA"/>
</dbReference>
<evidence type="ECO:0000313" key="3">
    <source>
        <dbReference type="Proteomes" id="UP000076580"/>
    </source>
</evidence>
<evidence type="ECO:0000313" key="2">
    <source>
        <dbReference type="EMBL" id="KYK58793.1"/>
    </source>
</evidence>
<feature type="chain" id="PRO_5007580771" description="C6 transcription factor" evidence="1">
    <location>
        <begin position="28"/>
        <end position="295"/>
    </location>
</feature>
<evidence type="ECO:0000256" key="1">
    <source>
        <dbReference type="SAM" id="SignalP"/>
    </source>
</evidence>
<organism evidence="2 3">
    <name type="scientific">Drechmeria coniospora</name>
    <name type="common">Nematophagous fungus</name>
    <name type="synonym">Meria coniospora</name>
    <dbReference type="NCBI Taxonomy" id="98403"/>
    <lineage>
        <taxon>Eukaryota</taxon>
        <taxon>Fungi</taxon>
        <taxon>Dikarya</taxon>
        <taxon>Ascomycota</taxon>
        <taxon>Pezizomycotina</taxon>
        <taxon>Sordariomycetes</taxon>
        <taxon>Hypocreomycetidae</taxon>
        <taxon>Hypocreales</taxon>
        <taxon>Ophiocordycipitaceae</taxon>
        <taxon>Drechmeria</taxon>
    </lineage>
</organism>
<dbReference type="PANTHER" id="PTHR47784:SF10">
    <property type="entry name" value="TRANSCRIPTION FACTOR, PUTATIVE (AFU_ORTHOLOGUE AFUA_6G14150)-RELATED"/>
    <property type="match status" value="1"/>
</dbReference>
<dbReference type="InParanoid" id="A0A151GNV7"/>
<accession>A0A151GNV7</accession>
<keyword evidence="1" id="KW-0732">Signal</keyword>
<feature type="signal peptide" evidence="1">
    <location>
        <begin position="1"/>
        <end position="27"/>
    </location>
</feature>
<name>A0A151GNV7_DRECN</name>
<dbReference type="InterPro" id="IPR053157">
    <property type="entry name" value="Sterol_Uptake_Regulator"/>
</dbReference>
<sequence length="295" mass="32508">MVREALKHEFLLDTLLSLAAFDMAVEAGGQTDAAEYYAGAALDYYDRAVRGFTALVGAETEENHLAMFGFVSNSLMLCFVVPRFRAAAADDDENAHASGPGRRTLGLVFDARPTLQAVTQRCWSWLQKSPVHLDAFLRQNLPYSELSTDVRQSMARLICVNDDYKSQRMASNAPETSPDLDHESYESAIMQLEGIFARDIDGTVKGTVITWTLLVDARFVANFTGSDPMALLIAMHWGVLVNDLGKLAWWASHAGSDLIAELSALLQSSAWASSPMWQESIAWTREKVGLPGIIR</sequence>
<comment type="caution">
    <text evidence="2">The sequence shown here is derived from an EMBL/GenBank/DDBJ whole genome shotgun (WGS) entry which is preliminary data.</text>
</comment>
<keyword evidence="3" id="KW-1185">Reference proteome</keyword>
<reference evidence="2 3" key="1">
    <citation type="journal article" date="2016" name="Sci. Rep.">
        <title>Insights into Adaptations to a Near-Obligate Nematode Endoparasitic Lifestyle from the Finished Genome of Drechmeria coniospora.</title>
        <authorList>
            <person name="Zhang L."/>
            <person name="Zhou Z."/>
            <person name="Guo Q."/>
            <person name="Fokkens L."/>
            <person name="Miskei M."/>
            <person name="Pocsi I."/>
            <person name="Zhang W."/>
            <person name="Chen M."/>
            <person name="Wang L."/>
            <person name="Sun Y."/>
            <person name="Donzelli B.G."/>
            <person name="Gibson D.M."/>
            <person name="Nelson D.R."/>
            <person name="Luo J.G."/>
            <person name="Rep M."/>
            <person name="Liu H."/>
            <person name="Yang S."/>
            <person name="Wang J."/>
            <person name="Krasnoff S.B."/>
            <person name="Xu Y."/>
            <person name="Molnar I."/>
            <person name="Lin M."/>
        </authorList>
    </citation>
    <scope>NUCLEOTIDE SEQUENCE [LARGE SCALE GENOMIC DNA]</scope>
    <source>
        <strain evidence="2 3">ARSEF 6962</strain>
    </source>
</reference>
<proteinExistence type="predicted"/>
<dbReference type="Proteomes" id="UP000076580">
    <property type="component" value="Chromosome 02"/>
</dbReference>
<dbReference type="AlphaFoldDB" id="A0A151GNV7"/>
<evidence type="ECO:0008006" key="4">
    <source>
        <dbReference type="Google" id="ProtNLM"/>
    </source>
</evidence>